<dbReference type="SUPFAM" id="SSF52540">
    <property type="entry name" value="P-loop containing nucleoside triphosphate hydrolases"/>
    <property type="match status" value="1"/>
</dbReference>
<dbReference type="Pfam" id="PF13087">
    <property type="entry name" value="AAA_12"/>
    <property type="match status" value="1"/>
</dbReference>
<evidence type="ECO:0000256" key="4">
    <source>
        <dbReference type="PROSITE-ProRule" id="PRU01343"/>
    </source>
</evidence>
<dbReference type="PROSITE" id="PS51999">
    <property type="entry name" value="ZF_GRF"/>
    <property type="match status" value="1"/>
</dbReference>
<reference evidence="8" key="1">
    <citation type="submission" date="2025-08" db="UniProtKB">
        <authorList>
            <consortium name="RefSeq"/>
        </authorList>
    </citation>
    <scope>IDENTIFICATION</scope>
</reference>
<protein>
    <submittedName>
        <fullName evidence="8">Protein ZGRF1-like</fullName>
    </submittedName>
</protein>
<dbReference type="InterPro" id="IPR041679">
    <property type="entry name" value="DNA2/NAM7-like_C"/>
</dbReference>
<dbReference type="GeneID" id="106805288"/>
<feature type="domain" description="GRF-type" evidence="6">
    <location>
        <begin position="362"/>
        <end position="404"/>
    </location>
</feature>
<proteinExistence type="predicted"/>
<dbReference type="RefSeq" id="XP_014662312.1">
    <property type="nucleotide sequence ID" value="XM_014806826.1"/>
</dbReference>
<evidence type="ECO:0000313" key="8">
    <source>
        <dbReference type="RefSeq" id="XP_014662312.1"/>
    </source>
</evidence>
<keyword evidence="3" id="KW-0862">Zinc</keyword>
<dbReference type="InterPro" id="IPR045055">
    <property type="entry name" value="DNA2/NAM7-like"/>
</dbReference>
<evidence type="ECO:0000259" key="6">
    <source>
        <dbReference type="PROSITE" id="PS51999"/>
    </source>
</evidence>
<dbReference type="Proteomes" id="UP000695022">
    <property type="component" value="Unplaced"/>
</dbReference>
<dbReference type="Gene3D" id="3.40.50.300">
    <property type="entry name" value="P-loop containing nucleotide triphosphate hydrolases"/>
    <property type="match status" value="2"/>
</dbReference>
<organism evidence="7 8">
    <name type="scientific">Priapulus caudatus</name>
    <name type="common">Priapulid worm</name>
    <dbReference type="NCBI Taxonomy" id="37621"/>
    <lineage>
        <taxon>Eukaryota</taxon>
        <taxon>Metazoa</taxon>
        <taxon>Ecdysozoa</taxon>
        <taxon>Scalidophora</taxon>
        <taxon>Priapulida</taxon>
        <taxon>Priapulimorpha</taxon>
        <taxon>Priapulimorphida</taxon>
        <taxon>Priapulidae</taxon>
        <taxon>Priapulus</taxon>
    </lineage>
</organism>
<sequence length="1007" mass="109113">MATDADDPGSVEQPHLRSLLINQLNMKISPGGGMKTVSRQHSSLGGTSANYWHSPGGAGKENELAWDAGSLTGDTVCSDLQPVISTDPVDSGFLPLGGALFGSQRGLPAPPTFTLQTAQDVLGEAAVCASPPAPDCPLVGDDGMATIEDAFRLPLVHDFETASTSLLMEEMVSSNSAAWELSRRHNLGWAYESMERRQEEVEEEEGEVLPHPSALFAQEGNKGEEASLHHDVILQANERLGKHVIKGSKTGTVARRHRYSPNVTEPRSASPAQRALSGELFFPGKAEVDGHVTPTRQVSIPAAFGFCGDYKTALCRALREHLNLGLFDLARLYHSCMANVDASGYSHSPAEGSSGSSKNPVCAHGLPSKLVQVKKEGSNKGRFFYACSNSRDTQCQYFQWAGEASSAGGAISRVRMESSGEIEVYCRTQGVSLYCGCLLYRKSSMENRMTRKRNFQNEDGGGGASHARSRLFLRLTRKEASSSYSKDDLWIVGKTLHFSPGSAFLARSVFYGPTSGCELEIDPISGYSPSNWSNNMSVHVIHSSNASTEMACLRNIQDNVSLATMPVLPSILNSGDELATSMGSKQRRSSFIPPSRTAPSSGASGLDLPDSVMREVAQRFIDSYGLNDDQGAALMQIVGMLGSEATSSVCLIHGVFGAGKSYLLSVAVLLLNELFTLSGCSNWRLLVSSMTNVAVDRILLGLVSLGFEDFVRVGSLRKMAKPLLPYSVMAASGGENQQLRELQEMLKGDLIPSEKLLVLLDECSQMTEPLSLLQSLLSDCRKLVLVGEPEDYSPVMLRTQYRCHSTHQRHVMIGFYDGCLRDGVTYTERAPLMEWLPTLCFYNVSHGSECASRHGSYYNNAEVAFIMALIESLLASGTEPTAIGVITLYKAQASSINTAFQQSKVLEASARRSVQVSTVDAFQGGEKDVILLSCVRTKNVGFIDCKRRTNVALTRAKHHLVIIGSDSVLSQNPLWSSVLRHCKGYPRGFQSASIALSSIREVSKKET</sequence>
<keyword evidence="1" id="KW-0479">Metal-binding</keyword>
<keyword evidence="2 4" id="KW-0863">Zinc-finger</keyword>
<evidence type="ECO:0000256" key="3">
    <source>
        <dbReference type="ARBA" id="ARBA00022833"/>
    </source>
</evidence>
<dbReference type="CDD" id="cd18808">
    <property type="entry name" value="SF1_C_Upf1"/>
    <property type="match status" value="1"/>
</dbReference>
<dbReference type="PANTHER" id="PTHR10887:SF531">
    <property type="entry name" value="PROTEIN ZGRF1"/>
    <property type="match status" value="1"/>
</dbReference>
<name>A0ABM1DQU1_PRICU</name>
<dbReference type="InterPro" id="IPR010666">
    <property type="entry name" value="Znf_GRF"/>
</dbReference>
<evidence type="ECO:0000313" key="7">
    <source>
        <dbReference type="Proteomes" id="UP000695022"/>
    </source>
</evidence>
<evidence type="ECO:0000256" key="2">
    <source>
        <dbReference type="ARBA" id="ARBA00022771"/>
    </source>
</evidence>
<accession>A0ABM1DQU1</accession>
<evidence type="ECO:0000256" key="5">
    <source>
        <dbReference type="SAM" id="MobiDB-lite"/>
    </source>
</evidence>
<gene>
    <name evidence="8" type="primary">LOC106805288</name>
</gene>
<dbReference type="PANTHER" id="PTHR10887">
    <property type="entry name" value="DNA2/NAM7 HELICASE FAMILY"/>
    <property type="match status" value="1"/>
</dbReference>
<dbReference type="InterPro" id="IPR027417">
    <property type="entry name" value="P-loop_NTPase"/>
</dbReference>
<evidence type="ECO:0000256" key="1">
    <source>
        <dbReference type="ARBA" id="ARBA00022723"/>
    </source>
</evidence>
<dbReference type="Pfam" id="PF06839">
    <property type="entry name" value="Zn_ribbon_GRF"/>
    <property type="match status" value="1"/>
</dbReference>
<feature type="region of interest" description="Disordered" evidence="5">
    <location>
        <begin position="583"/>
        <end position="605"/>
    </location>
</feature>
<keyword evidence="7" id="KW-1185">Reference proteome</keyword>
<dbReference type="InterPro" id="IPR047187">
    <property type="entry name" value="SF1_C_Upf1"/>
</dbReference>